<evidence type="ECO:0000256" key="1">
    <source>
        <dbReference type="ARBA" id="ARBA00004323"/>
    </source>
</evidence>
<dbReference type="AlphaFoldDB" id="A0A8K0I7T5"/>
<reference evidence="8" key="2">
    <citation type="submission" date="2019-07" db="EMBL/GenBank/DDBJ databases">
        <authorList>
            <person name="Yang Y."/>
            <person name="Bocs S."/>
            <person name="Baudouin L."/>
        </authorList>
    </citation>
    <scope>NUCLEOTIDE SEQUENCE</scope>
    <source>
        <tissue evidence="8">Spear leaf of Hainan Tall coconut</tissue>
    </source>
</reference>
<dbReference type="InterPro" id="IPR040911">
    <property type="entry name" value="Exostosin_GT47"/>
</dbReference>
<evidence type="ECO:0000256" key="4">
    <source>
        <dbReference type="ARBA" id="ARBA00022968"/>
    </source>
</evidence>
<keyword evidence="5" id="KW-0333">Golgi apparatus</keyword>
<proteinExistence type="inferred from homology"/>
<evidence type="ECO:0000256" key="5">
    <source>
        <dbReference type="ARBA" id="ARBA00023034"/>
    </source>
</evidence>
<keyword evidence="4" id="KW-0812">Transmembrane</keyword>
<dbReference type="Proteomes" id="UP000797356">
    <property type="component" value="Chromosome 4"/>
</dbReference>
<dbReference type="InterPro" id="IPR004263">
    <property type="entry name" value="Exostosin"/>
</dbReference>
<organism evidence="8 9">
    <name type="scientific">Cocos nucifera</name>
    <name type="common">Coconut palm</name>
    <dbReference type="NCBI Taxonomy" id="13894"/>
    <lineage>
        <taxon>Eukaryota</taxon>
        <taxon>Viridiplantae</taxon>
        <taxon>Streptophyta</taxon>
        <taxon>Embryophyta</taxon>
        <taxon>Tracheophyta</taxon>
        <taxon>Spermatophyta</taxon>
        <taxon>Magnoliopsida</taxon>
        <taxon>Liliopsida</taxon>
        <taxon>Arecaceae</taxon>
        <taxon>Arecoideae</taxon>
        <taxon>Cocoseae</taxon>
        <taxon>Attaleinae</taxon>
        <taxon>Cocos</taxon>
    </lineage>
</organism>
<dbReference type="PANTHER" id="PTHR11062">
    <property type="entry name" value="EXOSTOSIN HEPARAN SULFATE GLYCOSYLTRANSFERASE -RELATED"/>
    <property type="match status" value="1"/>
</dbReference>
<evidence type="ECO:0000259" key="7">
    <source>
        <dbReference type="Pfam" id="PF03016"/>
    </source>
</evidence>
<dbReference type="OrthoDB" id="1924787at2759"/>
<evidence type="ECO:0000256" key="6">
    <source>
        <dbReference type="SAM" id="SignalP"/>
    </source>
</evidence>
<dbReference type="GO" id="GO:0000139">
    <property type="term" value="C:Golgi membrane"/>
    <property type="evidence" value="ECO:0007669"/>
    <property type="project" value="UniProtKB-SubCell"/>
</dbReference>
<gene>
    <name evidence="8" type="ORF">COCNU_04G015580</name>
</gene>
<keyword evidence="3" id="KW-0808">Transferase</keyword>
<dbReference type="PANTHER" id="PTHR11062:SF253">
    <property type="entry name" value="EXOSTOSIN GT47 DOMAIN-CONTAINING PROTEIN"/>
    <property type="match status" value="1"/>
</dbReference>
<name>A0A8K0I7T5_COCNU</name>
<dbReference type="Pfam" id="PF03016">
    <property type="entry name" value="Exostosin_GT47"/>
    <property type="match status" value="1"/>
</dbReference>
<dbReference type="GO" id="GO:0016757">
    <property type="term" value="F:glycosyltransferase activity"/>
    <property type="evidence" value="ECO:0007669"/>
    <property type="project" value="UniProtKB-KW"/>
</dbReference>
<sequence>MAVQLLHLLLLLVFLPLSLAETSSSPYLSPSTFLPDYEKMLKSFKIFAYPTPPKDPAALVEASSAAALLDASLLRSPFLTSDPHRAHLFYLSFPSEEPRSVARFLRAIRSKYPFWNRTLGADHFFLSIDGLGIESDRNLVELKKNSIQISPFPTAQGRFVPHKDLTLPSLMFQLANLPIPSAKPFKFFAFYDGSARSPAISQILNELRGMPEFLINSWPSDPVSRLRTMSVSRFCLFYYDSDRPRRDLAIGDALAMGCVPVVISGRPILDLPFSDVLRWTDMALFVGLHGGAGEVRRAMNRTCGETYEQMRAAGGKASIHFNWSTGPRPFDLFHTVIYQLWLRRHTIRYGRYNEL</sequence>
<dbReference type="EMBL" id="CM017875">
    <property type="protein sequence ID" value="KAG1339252.1"/>
    <property type="molecule type" value="Genomic_DNA"/>
</dbReference>
<reference evidence="8" key="1">
    <citation type="journal article" date="2017" name="Gigascience">
        <title>The genome draft of coconut (Cocos nucifera).</title>
        <authorList>
            <person name="Xiao Y."/>
            <person name="Xu P."/>
            <person name="Fan H."/>
            <person name="Baudouin L."/>
            <person name="Xia W."/>
            <person name="Bocs S."/>
            <person name="Xu J."/>
            <person name="Li Q."/>
            <person name="Guo A."/>
            <person name="Zhou L."/>
            <person name="Li J."/>
            <person name="Wu Y."/>
            <person name="Ma Z."/>
            <person name="Armero A."/>
            <person name="Issali A.E."/>
            <person name="Liu N."/>
            <person name="Peng M."/>
            <person name="Yang Y."/>
        </authorList>
    </citation>
    <scope>NUCLEOTIDE SEQUENCE</scope>
    <source>
        <tissue evidence="8">Spear leaf of Hainan Tall coconut</tissue>
    </source>
</reference>
<evidence type="ECO:0000313" key="8">
    <source>
        <dbReference type="EMBL" id="KAG1339252.1"/>
    </source>
</evidence>
<evidence type="ECO:0000256" key="2">
    <source>
        <dbReference type="ARBA" id="ARBA00010271"/>
    </source>
</evidence>
<evidence type="ECO:0000256" key="3">
    <source>
        <dbReference type="ARBA" id="ARBA00022676"/>
    </source>
</evidence>
<protein>
    <submittedName>
        <fullName evidence="8">Exostosin-like</fullName>
    </submittedName>
</protein>
<feature type="chain" id="PRO_5035439202" evidence="6">
    <location>
        <begin position="21"/>
        <end position="355"/>
    </location>
</feature>
<feature type="signal peptide" evidence="6">
    <location>
        <begin position="1"/>
        <end position="20"/>
    </location>
</feature>
<comment type="similarity">
    <text evidence="2">Belongs to the glycosyltransferase 47 family.</text>
</comment>
<keyword evidence="6" id="KW-0732">Signal</keyword>
<comment type="subcellular location">
    <subcellularLocation>
        <location evidence="1">Golgi apparatus membrane</location>
        <topology evidence="1">Single-pass type II membrane protein</topology>
    </subcellularLocation>
</comment>
<feature type="domain" description="Exostosin GT47" evidence="7">
    <location>
        <begin position="42"/>
        <end position="286"/>
    </location>
</feature>
<keyword evidence="3" id="KW-0328">Glycosyltransferase</keyword>
<keyword evidence="9" id="KW-1185">Reference proteome</keyword>
<evidence type="ECO:0000313" key="9">
    <source>
        <dbReference type="Proteomes" id="UP000797356"/>
    </source>
</evidence>
<keyword evidence="4" id="KW-0735">Signal-anchor</keyword>
<accession>A0A8K0I7T5</accession>
<comment type="caution">
    <text evidence="8">The sequence shown here is derived from an EMBL/GenBank/DDBJ whole genome shotgun (WGS) entry which is preliminary data.</text>
</comment>